<evidence type="ECO:0000313" key="2">
    <source>
        <dbReference type="EMBL" id="VVB13569.1"/>
    </source>
</evidence>
<sequence>MVLLCFVLDLRNISPSLIGDLKQSFLKLANLHTISSPVDSLTDRIGLCYILKDRISGNDQLKFAYTPNGNFSLRDFHHAVNSLPLDAFIPEIDESGAISCRDLKLSRVLCDRALYSWGSRDIMRKVIVLSSCFPEDMDFEARNTLMAAADKCVSVEFLLLEKNTSHLRYTQDKINRFLRCLSDLDNCSFQTCIPDGKSLHGLEKRWLQDLKDETGESLQAQFMFKSNLFGSVNKIICNFTAAANRIVDGFIPCQTCRCHGIELRNPAESTTEKLQCSVTNHDLGKYDVIENSVKVGERTLLFLPSIQSLQKLHTISSQVDFTVIERTNLTSLNEGLTLGTPYIVSPSTCHETEPCSEEMDQPDLNTQIFQGLCGALYTMDQGLICSSNCNLDIMKVVEFHCYYILQPSENGLMLLRRLAGSEEFLPISSVSQFAESSIPREIEISVKGALLEIESTDYNPLNHNRGFHQKLNLIVKESLQFGSLDSNTVDATCEVSSVVSDSVIPTKPTFPIIVPPSVEEVTHQVIQITDEEEKATASITKEWEQLIVTEVHTKSSSPVVTTPKPEIDRQFLSPNNKKADIKTSIILERLEAPRKMRGKVGSSPNVAIYSQTSPDMSQKKPLIPFQTSQASNYQTVSSSQLMKPSFQRLKRKHK</sequence>
<dbReference type="Proteomes" id="UP000489600">
    <property type="component" value="Unassembled WGS sequence"/>
</dbReference>
<feature type="region of interest" description="Disordered" evidence="1">
    <location>
        <begin position="596"/>
        <end position="654"/>
    </location>
</feature>
<protein>
    <submittedName>
        <fullName evidence="2">Uncharacterized protein</fullName>
    </submittedName>
</protein>
<gene>
    <name evidence="2" type="ORF">ANE_LOCUS24013</name>
</gene>
<organism evidence="2 3">
    <name type="scientific">Arabis nemorensis</name>
    <dbReference type="NCBI Taxonomy" id="586526"/>
    <lineage>
        <taxon>Eukaryota</taxon>
        <taxon>Viridiplantae</taxon>
        <taxon>Streptophyta</taxon>
        <taxon>Embryophyta</taxon>
        <taxon>Tracheophyta</taxon>
        <taxon>Spermatophyta</taxon>
        <taxon>Magnoliopsida</taxon>
        <taxon>eudicotyledons</taxon>
        <taxon>Gunneridae</taxon>
        <taxon>Pentapetalae</taxon>
        <taxon>rosids</taxon>
        <taxon>malvids</taxon>
        <taxon>Brassicales</taxon>
        <taxon>Brassicaceae</taxon>
        <taxon>Arabideae</taxon>
        <taxon>Arabis</taxon>
    </lineage>
</organism>
<feature type="compositionally biased region" description="Polar residues" evidence="1">
    <location>
        <begin position="602"/>
        <end position="616"/>
    </location>
</feature>
<dbReference type="EMBL" id="CABITT030000008">
    <property type="protein sequence ID" value="VVB13569.1"/>
    <property type="molecule type" value="Genomic_DNA"/>
</dbReference>
<reference evidence="2" key="1">
    <citation type="submission" date="2019-07" db="EMBL/GenBank/DDBJ databases">
        <authorList>
            <person name="Dittberner H."/>
        </authorList>
    </citation>
    <scope>NUCLEOTIDE SEQUENCE [LARGE SCALE GENOMIC DNA]</scope>
</reference>
<keyword evidence="3" id="KW-1185">Reference proteome</keyword>
<proteinExistence type="predicted"/>
<dbReference type="PANTHER" id="PTHR38390">
    <property type="entry name" value="OS01G0103900 PROTEIN"/>
    <property type="match status" value="1"/>
</dbReference>
<comment type="caution">
    <text evidence="2">The sequence shown here is derived from an EMBL/GenBank/DDBJ whole genome shotgun (WGS) entry which is preliminary data.</text>
</comment>
<evidence type="ECO:0000256" key="1">
    <source>
        <dbReference type="SAM" id="MobiDB-lite"/>
    </source>
</evidence>
<dbReference type="PANTHER" id="PTHR38390:SF2">
    <property type="entry name" value="OS01G0103900 PROTEIN"/>
    <property type="match status" value="1"/>
</dbReference>
<name>A0A565CIQ2_9BRAS</name>
<evidence type="ECO:0000313" key="3">
    <source>
        <dbReference type="Proteomes" id="UP000489600"/>
    </source>
</evidence>
<dbReference type="OrthoDB" id="1906673at2759"/>
<accession>A0A565CIQ2</accession>
<feature type="compositionally biased region" description="Polar residues" evidence="1">
    <location>
        <begin position="625"/>
        <end position="642"/>
    </location>
</feature>
<dbReference type="AlphaFoldDB" id="A0A565CIQ2"/>